<reference evidence="1 2" key="1">
    <citation type="submission" date="2024-09" db="EMBL/GenBank/DDBJ databases">
        <title>Laminarin stimulates single cell rates of sulfate reduction while oxygen inhibits transcriptomic activity in coastal marine sediment.</title>
        <authorList>
            <person name="Lindsay M."/>
            <person name="Orcutt B."/>
            <person name="Emerson D."/>
            <person name="Stepanauskas R."/>
            <person name="D'Angelo T."/>
        </authorList>
    </citation>
    <scope>NUCLEOTIDE SEQUENCE [LARGE SCALE GENOMIC DNA]</scope>
    <source>
        <strain evidence="1">SAG AM-311-K15</strain>
    </source>
</reference>
<dbReference type="Pfam" id="PF22817">
    <property type="entry name" value="ApeP-like"/>
    <property type="match status" value="1"/>
</dbReference>
<gene>
    <name evidence="1" type="ORF">ACFL27_21265</name>
</gene>
<dbReference type="InterPro" id="IPR016776">
    <property type="entry name" value="ApeP-like_dehydratase"/>
</dbReference>
<feature type="non-terminal residue" evidence="1">
    <location>
        <position position="1"/>
    </location>
</feature>
<evidence type="ECO:0000313" key="1">
    <source>
        <dbReference type="EMBL" id="MFC1852736.1"/>
    </source>
</evidence>
<protein>
    <recommendedName>
        <fullName evidence="3">3-hydroxyacyl-ACP dehydratase</fullName>
    </recommendedName>
</protein>
<keyword evidence="2" id="KW-1185">Reference proteome</keyword>
<dbReference type="Gene3D" id="3.10.129.10">
    <property type="entry name" value="Hotdog Thioesterase"/>
    <property type="match status" value="1"/>
</dbReference>
<comment type="caution">
    <text evidence="1">The sequence shown here is derived from an EMBL/GenBank/DDBJ whole genome shotgun (WGS) entry which is preliminary data.</text>
</comment>
<dbReference type="EMBL" id="JBHPBY010000359">
    <property type="protein sequence ID" value="MFC1852736.1"/>
    <property type="molecule type" value="Genomic_DNA"/>
</dbReference>
<dbReference type="SUPFAM" id="SSF54637">
    <property type="entry name" value="Thioesterase/thiol ester dehydrase-isomerase"/>
    <property type="match status" value="1"/>
</dbReference>
<dbReference type="Proteomes" id="UP001594351">
    <property type="component" value="Unassembled WGS sequence"/>
</dbReference>
<accession>A0ABV6Z315</accession>
<proteinExistence type="predicted"/>
<sequence>TKTYPVGDLIFRGSSTDPPTVPASILIESMAQVSAAVSHSSGAGSSPTQNRAPQPGYLVAINHFEYLKPVLADSNDTEPTIFAEITHSFGLMLKSQCSISVQNEVVAKAELSFRLIENHSPAL</sequence>
<dbReference type="InterPro" id="IPR029069">
    <property type="entry name" value="HotDog_dom_sf"/>
</dbReference>
<name>A0ABV6Z315_UNCC1</name>
<evidence type="ECO:0000313" key="2">
    <source>
        <dbReference type="Proteomes" id="UP001594351"/>
    </source>
</evidence>
<organism evidence="1 2">
    <name type="scientific">candidate division CSSED10-310 bacterium</name>
    <dbReference type="NCBI Taxonomy" id="2855610"/>
    <lineage>
        <taxon>Bacteria</taxon>
        <taxon>Bacteria division CSSED10-310</taxon>
    </lineage>
</organism>
<evidence type="ECO:0008006" key="3">
    <source>
        <dbReference type="Google" id="ProtNLM"/>
    </source>
</evidence>